<reference evidence="8 9" key="1">
    <citation type="submission" date="2020-04" db="EMBL/GenBank/DDBJ databases">
        <title>Perkinsus olseni comparative genomics.</title>
        <authorList>
            <person name="Bogema D.R."/>
        </authorList>
    </citation>
    <scope>NUCLEOTIDE SEQUENCE [LARGE SCALE GENOMIC DNA]</scope>
    <source>
        <strain evidence="8">ATCC PRA-205</strain>
    </source>
</reference>
<dbReference type="AlphaFoldDB" id="A0A7J6TPC3"/>
<dbReference type="GO" id="GO:0005634">
    <property type="term" value="C:nucleus"/>
    <property type="evidence" value="ECO:0007669"/>
    <property type="project" value="UniProtKB-SubCell"/>
</dbReference>
<dbReference type="EMBL" id="JABANM010005969">
    <property type="protein sequence ID" value="KAF4746697.1"/>
    <property type="molecule type" value="Genomic_DNA"/>
</dbReference>
<gene>
    <name evidence="8" type="ORF">FOZ62_012777</name>
</gene>
<dbReference type="Proteomes" id="UP000574390">
    <property type="component" value="Unassembled WGS sequence"/>
</dbReference>
<feature type="domain" description="TEX10-like TPR repeats" evidence="7">
    <location>
        <begin position="598"/>
        <end position="714"/>
    </location>
</feature>
<dbReference type="SUPFAM" id="SSF48371">
    <property type="entry name" value="ARM repeat"/>
    <property type="match status" value="1"/>
</dbReference>
<comment type="similarity">
    <text evidence="3">Belongs to the IPI1/TEX10 family.</text>
</comment>
<sequence length="715" mass="77845">MVRNAKKSGGFLSTKSSRSNVKKDFEKKKLKVGKGKVVPRNQTNVDQFRAKRVVLARQSILEDKSGASAKLRTILSQVRHYNVFKRRDALVALKNFCFAEEYKEGESHDHRLTSAIEDAAKVFDTVAPCMCDADGDVRRLCSEFLTSLFSALPYQDIRPFARLLCAQLRAGITHVDSEIRADASSFLASILSQSDGVSKDALMPPTEAAKLASAFLSSQKVTVHNLESVALLLRRAAEKSPSDSGTTGRGAPFTLAAYFGVSAGDHHSHTAALSSDVAAKLSKQLLNLWLDTNNAGLARSPAELARRRLLIVQCTNAALAIGWLSMAHCGPLVEAILKDFPCRAPATSSDRSLYELIDDLNYAKGQLLESKADLLPKEQKLVVTFLVNQAERIVSSSVAKKSSEMREVGSLRPWMSLATKALQPSRKVGHLRQLTRATALVRRGLWRLAGLDVEEEEEDEGYTSTESREDTAQKAARSKGSRRSKPSGGAFAVLAEDSDDGDDESMKEDDDVAGEVEDTPSENKKGPRRAPGQLPKVLSVTESKVHPVAPESPLFLHILPTIAAMCSSAVEEPLASLPEYPLGSICSRVVSDSMRAALLRRLPRLAWHLSVHNPEGSELLYVLSIIGQLCAVSQQPKEEFSSIQALLTPVYCGLRGAEPPLARMSGDSQMVAVALLSYYSKMPKMMVESLSRLAEGGRLAAQPAELLKLTLQNRS</sequence>
<dbReference type="Pfam" id="PF25781">
    <property type="entry name" value="TPR_TEX10"/>
    <property type="match status" value="1"/>
</dbReference>
<feature type="compositionally biased region" description="Acidic residues" evidence="5">
    <location>
        <begin position="496"/>
        <end position="520"/>
    </location>
</feature>
<evidence type="ECO:0000256" key="4">
    <source>
        <dbReference type="ARBA" id="ARBA00023242"/>
    </source>
</evidence>
<evidence type="ECO:0000256" key="5">
    <source>
        <dbReference type="SAM" id="MobiDB-lite"/>
    </source>
</evidence>
<dbReference type="PANTHER" id="PTHR16056:SF2">
    <property type="entry name" value="TESTIS-EXPRESSED PROTEIN 10"/>
    <property type="match status" value="1"/>
</dbReference>
<proteinExistence type="inferred from homology"/>
<dbReference type="Pfam" id="PF12333">
    <property type="entry name" value="Ipi1_N"/>
    <property type="match status" value="1"/>
</dbReference>
<evidence type="ECO:0000256" key="1">
    <source>
        <dbReference type="ARBA" id="ARBA00004604"/>
    </source>
</evidence>
<dbReference type="InterPro" id="IPR057949">
    <property type="entry name" value="TPR_TEX10"/>
</dbReference>
<dbReference type="InterPro" id="IPR016024">
    <property type="entry name" value="ARM-type_fold"/>
</dbReference>
<feature type="region of interest" description="Disordered" evidence="5">
    <location>
        <begin position="1"/>
        <end position="25"/>
    </location>
</feature>
<evidence type="ECO:0000256" key="2">
    <source>
        <dbReference type="ARBA" id="ARBA00004642"/>
    </source>
</evidence>
<dbReference type="InterPro" id="IPR011989">
    <property type="entry name" value="ARM-like"/>
</dbReference>
<feature type="region of interest" description="Disordered" evidence="5">
    <location>
        <begin position="454"/>
        <end position="534"/>
    </location>
</feature>
<dbReference type="InterPro" id="IPR024679">
    <property type="entry name" value="Ipi1_N"/>
</dbReference>
<dbReference type="PANTHER" id="PTHR16056">
    <property type="entry name" value="REGULATOR OF MICROTUBULE DYNAMICS PROTEIN"/>
    <property type="match status" value="1"/>
</dbReference>
<evidence type="ECO:0000313" key="8">
    <source>
        <dbReference type="EMBL" id="KAF4746697.1"/>
    </source>
</evidence>
<feature type="compositionally biased region" description="Basic residues" evidence="5">
    <location>
        <begin position="476"/>
        <end position="485"/>
    </location>
</feature>
<evidence type="ECO:0000313" key="9">
    <source>
        <dbReference type="Proteomes" id="UP000574390"/>
    </source>
</evidence>
<name>A0A7J6TPC3_PEROL</name>
<evidence type="ECO:0008006" key="10">
    <source>
        <dbReference type="Google" id="ProtNLM"/>
    </source>
</evidence>
<dbReference type="Gene3D" id="1.25.10.10">
    <property type="entry name" value="Leucine-rich Repeat Variant"/>
    <property type="match status" value="1"/>
</dbReference>
<keyword evidence="4" id="KW-0539">Nucleus</keyword>
<evidence type="ECO:0000256" key="3">
    <source>
        <dbReference type="ARBA" id="ARBA00006427"/>
    </source>
</evidence>
<feature type="domain" description="Pre-rRNA-processing protein Ipi1 N-terminal" evidence="6">
    <location>
        <begin position="155"/>
        <end position="197"/>
    </location>
</feature>
<comment type="caution">
    <text evidence="8">The sequence shown here is derived from an EMBL/GenBank/DDBJ whole genome shotgun (WGS) entry which is preliminary data.</text>
</comment>
<evidence type="ECO:0000259" key="6">
    <source>
        <dbReference type="Pfam" id="PF12333"/>
    </source>
</evidence>
<protein>
    <recommendedName>
        <fullName evidence="10">Testis-expressed sequence 10 protein</fullName>
    </recommendedName>
</protein>
<evidence type="ECO:0000259" key="7">
    <source>
        <dbReference type="Pfam" id="PF25781"/>
    </source>
</evidence>
<organism evidence="8 9">
    <name type="scientific">Perkinsus olseni</name>
    <name type="common">Perkinsus atlanticus</name>
    <dbReference type="NCBI Taxonomy" id="32597"/>
    <lineage>
        <taxon>Eukaryota</taxon>
        <taxon>Sar</taxon>
        <taxon>Alveolata</taxon>
        <taxon>Perkinsozoa</taxon>
        <taxon>Perkinsea</taxon>
        <taxon>Perkinsida</taxon>
        <taxon>Perkinsidae</taxon>
        <taxon>Perkinsus</taxon>
    </lineage>
</organism>
<accession>A0A7J6TPC3</accession>
<comment type="subcellular location">
    <subcellularLocation>
        <location evidence="1">Nucleus</location>
        <location evidence="1">Nucleolus</location>
    </subcellularLocation>
    <subcellularLocation>
        <location evidence="2">Nucleus</location>
        <location evidence="2">Nucleoplasm</location>
    </subcellularLocation>
</comment>